<evidence type="ECO:0000256" key="4">
    <source>
        <dbReference type="ARBA" id="ARBA00022723"/>
    </source>
</evidence>
<dbReference type="NCBIfam" id="NF006679">
    <property type="entry name" value="PRK09228.1"/>
    <property type="match status" value="1"/>
</dbReference>
<sequence>MSSVIATTAVRGRFLDIQNTVAQAREIHDQVRYVEDGLLLSENGIIQWFGPWDEGQRLIPEQVQVQHYPDQLIVPGFIDTHIHFPQTEMIGAYGEQLLEWLNTYTFPTEMQFSDPAYAQKIAAFFVQELLKNGTTTALVFCTVHPQSVDALFAAAEQHQMRLIAGKVMMDRHAPDALCDTADGAYSDSKALIEKWHGKGRNLYAITPRFAPTSTPEQLARAGELKAEYPDVYVHTHLSENKNEIAWVKELYPEQNGYLDVYRHYGLTGSRSVFAHCVHLEEHEWDCMHQTDSAIAFCPTSNLFLGSGLFPLKKTWDKQVKVGLGTDIGAGTSFNQLQTIQEAYKVQQLQGCKLSAFEALYHATLGGAKALDLADKLGNFNLGKEADFVVLDLQPTALQQLRQSRAKGLEDSVFALMMMGDDRNIHATYIYGQRAYLKTATA</sequence>
<gene>
    <name evidence="10" type="primary">guaD</name>
    <name evidence="10" type="ORF">OKC24_16040</name>
</gene>
<evidence type="ECO:0000256" key="8">
    <source>
        <dbReference type="RuleBase" id="RU366009"/>
    </source>
</evidence>
<accession>A0ABT3NMA6</accession>
<evidence type="ECO:0000313" key="10">
    <source>
        <dbReference type="EMBL" id="MCW8040648.1"/>
    </source>
</evidence>
<dbReference type="Gene3D" id="3.20.20.140">
    <property type="entry name" value="Metal-dependent hydrolases"/>
    <property type="match status" value="1"/>
</dbReference>
<evidence type="ECO:0000256" key="1">
    <source>
        <dbReference type="ARBA" id="ARBA00004984"/>
    </source>
</evidence>
<comment type="cofactor">
    <cofactor evidence="8">
        <name>Zn(2+)</name>
        <dbReference type="ChEBI" id="CHEBI:29105"/>
    </cofactor>
    <text evidence="8">Binds 1 zinc ion per subunit.</text>
</comment>
<evidence type="ECO:0000259" key="9">
    <source>
        <dbReference type="Pfam" id="PF01979"/>
    </source>
</evidence>
<dbReference type="InterPro" id="IPR006680">
    <property type="entry name" value="Amidohydro-rel"/>
</dbReference>
<dbReference type="NCBIfam" id="TIGR02967">
    <property type="entry name" value="guan_deamin"/>
    <property type="match status" value="1"/>
</dbReference>
<dbReference type="GO" id="GO:0008892">
    <property type="term" value="F:guanine deaminase activity"/>
    <property type="evidence" value="ECO:0007669"/>
    <property type="project" value="UniProtKB-EC"/>
</dbReference>
<comment type="catalytic activity">
    <reaction evidence="8">
        <text>guanine + H2O + H(+) = xanthine + NH4(+)</text>
        <dbReference type="Rhea" id="RHEA:14665"/>
        <dbReference type="ChEBI" id="CHEBI:15377"/>
        <dbReference type="ChEBI" id="CHEBI:15378"/>
        <dbReference type="ChEBI" id="CHEBI:16235"/>
        <dbReference type="ChEBI" id="CHEBI:17712"/>
        <dbReference type="ChEBI" id="CHEBI:28938"/>
        <dbReference type="EC" id="3.5.4.3"/>
    </reaction>
</comment>
<comment type="pathway">
    <text evidence="1 8">Purine metabolism; guanine degradation; xanthine from guanine: step 1/1.</text>
</comment>
<evidence type="ECO:0000256" key="2">
    <source>
        <dbReference type="ARBA" id="ARBA00006745"/>
    </source>
</evidence>
<name>A0ABT3NMA6_9GAMM</name>
<dbReference type="InterPro" id="IPR032466">
    <property type="entry name" value="Metal_Hydrolase"/>
</dbReference>
<evidence type="ECO:0000256" key="5">
    <source>
        <dbReference type="ARBA" id="ARBA00022801"/>
    </source>
</evidence>
<dbReference type="PANTHER" id="PTHR11271">
    <property type="entry name" value="GUANINE DEAMINASE"/>
    <property type="match status" value="1"/>
</dbReference>
<dbReference type="InterPro" id="IPR011059">
    <property type="entry name" value="Metal-dep_hydrolase_composite"/>
</dbReference>
<keyword evidence="5 8" id="KW-0378">Hydrolase</keyword>
<evidence type="ECO:0000313" key="11">
    <source>
        <dbReference type="Proteomes" id="UP001209682"/>
    </source>
</evidence>
<keyword evidence="4 8" id="KW-0479">Metal-binding</keyword>
<dbReference type="Proteomes" id="UP001209682">
    <property type="component" value="Unassembled WGS sequence"/>
</dbReference>
<protein>
    <recommendedName>
        <fullName evidence="3 7">Guanine deaminase</fullName>
        <shortName evidence="8">Guanase</shortName>
        <ecNumber evidence="3 7">3.5.4.3</ecNumber>
    </recommendedName>
    <alternativeName>
        <fullName evidence="8">Guanine aminohydrolase</fullName>
    </alternativeName>
</protein>
<comment type="similarity">
    <text evidence="2 8">Belongs to the metallo-dependent hydrolases superfamily. ATZ/TRZ family.</text>
</comment>
<dbReference type="Pfam" id="PF01979">
    <property type="entry name" value="Amidohydro_1"/>
    <property type="match status" value="1"/>
</dbReference>
<dbReference type="InterPro" id="IPR051607">
    <property type="entry name" value="Metallo-dep_hydrolases"/>
</dbReference>
<dbReference type="EMBL" id="JAPEQW010000026">
    <property type="protein sequence ID" value="MCW8040648.1"/>
    <property type="molecule type" value="Genomic_DNA"/>
</dbReference>
<feature type="domain" description="Amidohydrolase-related" evidence="9">
    <location>
        <begin position="73"/>
        <end position="432"/>
    </location>
</feature>
<dbReference type="SUPFAM" id="SSF51556">
    <property type="entry name" value="Metallo-dependent hydrolases"/>
    <property type="match status" value="1"/>
</dbReference>
<organism evidence="10 11">
    <name type="scientific">Acinetobacter entericus</name>
    <dbReference type="NCBI Taxonomy" id="2989714"/>
    <lineage>
        <taxon>Bacteria</taxon>
        <taxon>Pseudomonadati</taxon>
        <taxon>Pseudomonadota</taxon>
        <taxon>Gammaproteobacteria</taxon>
        <taxon>Moraxellales</taxon>
        <taxon>Moraxellaceae</taxon>
        <taxon>Acinetobacter</taxon>
    </lineage>
</organism>
<comment type="function">
    <text evidence="8">Catalyzes the hydrolytic deamination of guanine, producing xanthine and ammonia.</text>
</comment>
<evidence type="ECO:0000256" key="3">
    <source>
        <dbReference type="ARBA" id="ARBA00012781"/>
    </source>
</evidence>
<dbReference type="CDD" id="cd01303">
    <property type="entry name" value="GDEase"/>
    <property type="match status" value="1"/>
</dbReference>
<dbReference type="InterPro" id="IPR014311">
    <property type="entry name" value="Guanine_deaminase"/>
</dbReference>
<evidence type="ECO:0000256" key="7">
    <source>
        <dbReference type="NCBIfam" id="TIGR02967"/>
    </source>
</evidence>
<proteinExistence type="inferred from homology"/>
<dbReference type="EC" id="3.5.4.3" evidence="3 7"/>
<comment type="caution">
    <text evidence="10">The sequence shown here is derived from an EMBL/GenBank/DDBJ whole genome shotgun (WGS) entry which is preliminary data.</text>
</comment>
<evidence type="ECO:0000256" key="6">
    <source>
        <dbReference type="ARBA" id="ARBA00022833"/>
    </source>
</evidence>
<dbReference type="Gene3D" id="2.30.40.10">
    <property type="entry name" value="Urease, subunit C, domain 1"/>
    <property type="match status" value="1"/>
</dbReference>
<dbReference type="PANTHER" id="PTHR11271:SF6">
    <property type="entry name" value="GUANINE DEAMINASE"/>
    <property type="match status" value="1"/>
</dbReference>
<keyword evidence="6 8" id="KW-0862">Zinc</keyword>
<reference evidence="10 11" key="1">
    <citation type="submission" date="2022-11" db="EMBL/GenBank/DDBJ databases">
        <title>Acinetobacter entericus sp. nov., isolated from the gut of the plastic-eating larvae of the Coleoptera insect Zophobas atratus.</title>
        <authorList>
            <person name="Dong X."/>
            <person name="Yang Y."/>
        </authorList>
    </citation>
    <scope>NUCLEOTIDE SEQUENCE [LARGE SCALE GENOMIC DNA]</scope>
    <source>
        <strain evidence="10 11">BIT-DXN8</strain>
    </source>
</reference>
<keyword evidence="11" id="KW-1185">Reference proteome</keyword>
<dbReference type="SUPFAM" id="SSF51338">
    <property type="entry name" value="Composite domain of metallo-dependent hydrolases"/>
    <property type="match status" value="1"/>
</dbReference>
<dbReference type="RefSeq" id="WP_131277771.1">
    <property type="nucleotide sequence ID" value="NZ_JAPEQW010000026.1"/>
</dbReference>